<proteinExistence type="predicted"/>
<reference evidence="1" key="1">
    <citation type="submission" date="2021-01" db="UniProtKB">
        <authorList>
            <consortium name="EnsemblMetazoa"/>
        </authorList>
    </citation>
    <scope>IDENTIFICATION</scope>
</reference>
<protein>
    <submittedName>
        <fullName evidence="1">Uncharacterized protein</fullName>
    </submittedName>
</protein>
<keyword evidence="2" id="KW-1185">Reference proteome</keyword>
<dbReference type="Proteomes" id="UP000594262">
    <property type="component" value="Unplaced"/>
</dbReference>
<evidence type="ECO:0000313" key="1">
    <source>
        <dbReference type="EnsemblMetazoa" id="CLYHEMP002264.1"/>
    </source>
</evidence>
<sequence length="294" mass="34449">MVMYAPKFTWLSTQRRNLWYHLGRNMEQFDDVRNILRNPDYKGTELGITENSINTTCLEKNQLNVSFIITEGASSDFKDGIDVRKVFDFIESLNETFWSTGVSLNVKIHHVTRVENPYKAMYHLYRWVVKQNKRHINYDIQTFNFDNIKPADVSRKMVCKIVTSCRSKRSFRPIIDKLCEDKRVCFNINISLNERELLRVIEEKALKSNQLKNAVFDDKMINIIITDANDDSNPAFTALKTQEAVKIHVVDNEKFIPSMTDNDVIQTPRTDFTSKQFNGLFFELLNEEVERLNV</sequence>
<name>A0A7M5UPS7_9CNID</name>
<evidence type="ECO:0000313" key="2">
    <source>
        <dbReference type="Proteomes" id="UP000594262"/>
    </source>
</evidence>
<accession>A0A7M5UPS7</accession>
<dbReference type="EnsemblMetazoa" id="CLYHEMT002264.1">
    <property type="protein sequence ID" value="CLYHEMP002264.1"/>
    <property type="gene ID" value="CLYHEMG002264"/>
</dbReference>
<organism evidence="1 2">
    <name type="scientific">Clytia hemisphaerica</name>
    <dbReference type="NCBI Taxonomy" id="252671"/>
    <lineage>
        <taxon>Eukaryota</taxon>
        <taxon>Metazoa</taxon>
        <taxon>Cnidaria</taxon>
        <taxon>Hydrozoa</taxon>
        <taxon>Hydroidolina</taxon>
        <taxon>Leptothecata</taxon>
        <taxon>Obeliida</taxon>
        <taxon>Clytiidae</taxon>
        <taxon>Clytia</taxon>
    </lineage>
</organism>
<dbReference type="AlphaFoldDB" id="A0A7M5UPS7"/>